<evidence type="ECO:0000313" key="2">
    <source>
        <dbReference type="Proteomes" id="UP000004846"/>
    </source>
</evidence>
<evidence type="ECO:0000313" key="1">
    <source>
        <dbReference type="EMBL" id="EFM83496.1"/>
    </source>
</evidence>
<proteinExistence type="predicted"/>
<dbReference type="EMBL" id="AEBR01000024">
    <property type="protein sequence ID" value="EFM83496.1"/>
    <property type="molecule type" value="Genomic_DNA"/>
</dbReference>
<dbReference type="AlphaFoldDB" id="A0A125W8H0"/>
<organism evidence="1 2">
    <name type="scientific">Enterococcus faecalis TX4248</name>
    <dbReference type="NCBI Taxonomy" id="749495"/>
    <lineage>
        <taxon>Bacteria</taxon>
        <taxon>Bacillati</taxon>
        <taxon>Bacillota</taxon>
        <taxon>Bacilli</taxon>
        <taxon>Lactobacillales</taxon>
        <taxon>Enterococcaceae</taxon>
        <taxon>Enterococcus</taxon>
    </lineage>
</organism>
<sequence length="207" mass="23597">MKLRFVILCLVKILGTLFYKCQDLTATRIATLVRIAGALFYEWDNVLFVHFVLLITLEGQTVASMRSLHLLNRSACQDLAATRIATLVRIAGALFYEWDNVLSILLVLLITLEGQTAASMRSLHLLCHFVPIVVIVRMGQRSLRSPCATHHLLCHFVPIVVIRSKKTTTYPKCLGVVVVFMQNKNHIDGSSMWSFFLLEYNQHRYTF</sequence>
<name>A0A125W8H0_ENTFL</name>
<comment type="caution">
    <text evidence="1">The sequence shown here is derived from an EMBL/GenBank/DDBJ whole genome shotgun (WGS) entry which is preliminary data.</text>
</comment>
<reference evidence="2" key="1">
    <citation type="submission" date="2010-07" db="EMBL/GenBank/DDBJ databases">
        <authorList>
            <person name="Weinstock G."/>
            <person name="Sodergren E."/>
            <person name="Clifton S."/>
            <person name="Fulton L."/>
            <person name="Fulton B."/>
            <person name="Courtney L."/>
            <person name="Fronick C."/>
            <person name="Harrison M."/>
            <person name="Strong C."/>
            <person name="Farmer C."/>
            <person name="Delahaunty K."/>
            <person name="Markovic C."/>
            <person name="Hall O."/>
            <person name="Minx P."/>
            <person name="Tomlinson C."/>
            <person name="Mitreva M."/>
            <person name="Hou S."/>
            <person name="Chen J."/>
            <person name="Wollam A."/>
            <person name="Pepin K.H."/>
            <person name="Johnson M."/>
            <person name="Bhonagiri V."/>
            <person name="Zhang X."/>
            <person name="Suruliraj S."/>
            <person name="Warren W."/>
            <person name="Chinwalla A."/>
            <person name="Mardis E.R."/>
            <person name="Wilson R.K."/>
        </authorList>
    </citation>
    <scope>NUCLEOTIDE SEQUENCE [LARGE SCALE GENOMIC DNA]</scope>
    <source>
        <strain evidence="2">TX4248</strain>
    </source>
</reference>
<dbReference type="Proteomes" id="UP000004846">
    <property type="component" value="Unassembled WGS sequence"/>
</dbReference>
<gene>
    <name evidence="1" type="ORF">HMPREF9498_00770</name>
</gene>
<dbReference type="HOGENOM" id="CLU_1324694_0_0_9"/>
<protein>
    <submittedName>
        <fullName evidence="1">Uncharacterized protein</fullName>
    </submittedName>
</protein>
<accession>A0A125W8H0</accession>